<dbReference type="RefSeq" id="WP_002829036.1">
    <property type="nucleotide sequence ID" value="NZ_GG697136.1"/>
</dbReference>
<comment type="caution">
    <text evidence="1">The sequence shown here is derived from an EMBL/GenBank/DDBJ whole genome shotgun (WGS) entry which is preliminary data.</text>
</comment>
<evidence type="ECO:0000313" key="2">
    <source>
        <dbReference type="Proteomes" id="UP000004528"/>
    </source>
</evidence>
<gene>
    <name evidence="1" type="ORF">HMPREF0877_0119</name>
</gene>
<accession>C5R824</accession>
<sequence length="100" mass="11739">MKIEITNEMIANWLETHKEDYQAIINKKIDRAIKDAINQAFNSNRWERKDGSAFAIVDKQVKLVINKAIESWEIDTEDINRRLLKQINTKVKQATIDIKI</sequence>
<dbReference type="EMBL" id="ACKU01000004">
    <property type="protein sequence ID" value="EER75608.1"/>
    <property type="molecule type" value="Genomic_DNA"/>
</dbReference>
<evidence type="ECO:0000313" key="1">
    <source>
        <dbReference type="EMBL" id="EER75608.1"/>
    </source>
</evidence>
<name>C5R824_WEIPA</name>
<dbReference type="STRING" id="585506.HMPREF0877_0119"/>
<dbReference type="HOGENOM" id="CLU_2304921_0_0_9"/>
<proteinExistence type="predicted"/>
<protein>
    <submittedName>
        <fullName evidence="1">Uncharacterized protein</fullName>
    </submittedName>
</protein>
<keyword evidence="2" id="KW-1185">Reference proteome</keyword>
<dbReference type="Proteomes" id="UP000004528">
    <property type="component" value="Unassembled WGS sequence"/>
</dbReference>
<dbReference type="AlphaFoldDB" id="C5R824"/>
<organism evidence="1 2">
    <name type="scientific">Weissella paramesenteroides ATCC 33313</name>
    <dbReference type="NCBI Taxonomy" id="585506"/>
    <lineage>
        <taxon>Bacteria</taxon>
        <taxon>Bacillati</taxon>
        <taxon>Bacillota</taxon>
        <taxon>Bacilli</taxon>
        <taxon>Lactobacillales</taxon>
        <taxon>Lactobacillaceae</taxon>
        <taxon>Weissella</taxon>
    </lineage>
</organism>
<reference evidence="1 2" key="1">
    <citation type="submission" date="2009-04" db="EMBL/GenBank/DDBJ databases">
        <authorList>
            <person name="Qin X."/>
            <person name="Bachman B."/>
            <person name="Battles P."/>
            <person name="Bell A."/>
            <person name="Bess C."/>
            <person name="Bickham C."/>
            <person name="Chaboub L."/>
            <person name="Chen D."/>
            <person name="Coyle M."/>
            <person name="Deiros D.R."/>
            <person name="Dinh H."/>
            <person name="Forbes L."/>
            <person name="Fowler G."/>
            <person name="Francisco L."/>
            <person name="Fu Q."/>
            <person name="Gubbala S."/>
            <person name="Hale W."/>
            <person name="Han Y."/>
            <person name="Hemphill L."/>
            <person name="Highlander S.K."/>
            <person name="Hirani K."/>
            <person name="Hogues M."/>
            <person name="Jackson L."/>
            <person name="Jakkamsetti A."/>
            <person name="Javaid M."/>
            <person name="Jiang H."/>
            <person name="Korchina V."/>
            <person name="Kovar C."/>
            <person name="Lara F."/>
            <person name="Lee S."/>
            <person name="Mata R."/>
            <person name="Mathew T."/>
            <person name="Moen C."/>
            <person name="Morales K."/>
            <person name="Munidasa M."/>
            <person name="Nazareth L."/>
            <person name="Ngo R."/>
            <person name="Nguyen L."/>
            <person name="Okwuonu G."/>
            <person name="Ongeri F."/>
            <person name="Patil S."/>
            <person name="Petrosino J."/>
            <person name="Pham C."/>
            <person name="Pham P."/>
            <person name="Pu L.-L."/>
            <person name="Puazo M."/>
            <person name="Raj R."/>
            <person name="Reid J."/>
            <person name="Rouhana J."/>
            <person name="Saada N."/>
            <person name="Shang Y."/>
            <person name="Simmons D."/>
            <person name="Thornton R."/>
            <person name="Warren J."/>
            <person name="Weissenberger G."/>
            <person name="Zhang J."/>
            <person name="Zhang L."/>
            <person name="Zhou C."/>
            <person name="Zhu D."/>
            <person name="Muzny D."/>
            <person name="Worley K."/>
            <person name="Gibbs R."/>
        </authorList>
    </citation>
    <scope>NUCLEOTIDE SEQUENCE [LARGE SCALE GENOMIC DNA]</scope>
    <source>
        <strain evidence="1 2">ATCC 33313</strain>
    </source>
</reference>